<reference evidence="3" key="1">
    <citation type="journal article" date="2012" name="Nat. Biotechnol.">
        <title>Reference genome sequence of the model plant Setaria.</title>
        <authorList>
            <person name="Bennetzen J.L."/>
            <person name="Schmutz J."/>
            <person name="Wang H."/>
            <person name="Percifield R."/>
            <person name="Hawkins J."/>
            <person name="Pontaroli A.C."/>
            <person name="Estep M."/>
            <person name="Feng L."/>
            <person name="Vaughn J.N."/>
            <person name="Grimwood J."/>
            <person name="Jenkins J."/>
            <person name="Barry K."/>
            <person name="Lindquist E."/>
            <person name="Hellsten U."/>
            <person name="Deshpande S."/>
            <person name="Wang X."/>
            <person name="Wu X."/>
            <person name="Mitros T."/>
            <person name="Triplett J."/>
            <person name="Yang X."/>
            <person name="Ye C.Y."/>
            <person name="Mauro-Herrera M."/>
            <person name="Wang L."/>
            <person name="Li P."/>
            <person name="Sharma M."/>
            <person name="Sharma R."/>
            <person name="Ronald P.C."/>
            <person name="Panaud O."/>
            <person name="Kellogg E.A."/>
            <person name="Brutnell T.P."/>
            <person name="Doust A.N."/>
            <person name="Tuskan G.A."/>
            <person name="Rokhsar D."/>
            <person name="Devos K.M."/>
        </authorList>
    </citation>
    <scope>NUCLEOTIDE SEQUENCE [LARGE SCALE GENOMIC DNA]</scope>
    <source>
        <strain evidence="3">cv. Yugu1</strain>
    </source>
</reference>
<evidence type="ECO:0000313" key="3">
    <source>
        <dbReference type="Proteomes" id="UP000004995"/>
    </source>
</evidence>
<dbReference type="EMBL" id="AGNK02004966">
    <property type="status" value="NOT_ANNOTATED_CDS"/>
    <property type="molecule type" value="Genomic_DNA"/>
</dbReference>
<organism evidence="2 3">
    <name type="scientific">Setaria italica</name>
    <name type="common">Foxtail millet</name>
    <name type="synonym">Panicum italicum</name>
    <dbReference type="NCBI Taxonomy" id="4555"/>
    <lineage>
        <taxon>Eukaryota</taxon>
        <taxon>Viridiplantae</taxon>
        <taxon>Streptophyta</taxon>
        <taxon>Embryophyta</taxon>
        <taxon>Tracheophyta</taxon>
        <taxon>Spermatophyta</taxon>
        <taxon>Magnoliopsida</taxon>
        <taxon>Liliopsida</taxon>
        <taxon>Poales</taxon>
        <taxon>Poaceae</taxon>
        <taxon>PACMAD clade</taxon>
        <taxon>Panicoideae</taxon>
        <taxon>Panicodae</taxon>
        <taxon>Paniceae</taxon>
        <taxon>Cenchrinae</taxon>
        <taxon>Setaria</taxon>
    </lineage>
</organism>
<feature type="compositionally biased region" description="Basic residues" evidence="1">
    <location>
        <begin position="53"/>
        <end position="63"/>
    </location>
</feature>
<proteinExistence type="predicted"/>
<feature type="region of interest" description="Disordered" evidence="1">
    <location>
        <begin position="40"/>
        <end position="85"/>
    </location>
</feature>
<dbReference type="EnsemblPlants" id="KQK94717">
    <property type="protein sequence ID" value="KQK94717"/>
    <property type="gene ID" value="SETIT_027128mg"/>
</dbReference>
<dbReference type="HOGENOM" id="CLU_2516923_0_0_1"/>
<dbReference type="InParanoid" id="K3ZKM2"/>
<keyword evidence="3" id="KW-1185">Reference proteome</keyword>
<dbReference type="Gramene" id="KQK94717">
    <property type="protein sequence ID" value="KQK94717"/>
    <property type="gene ID" value="SETIT_027128mg"/>
</dbReference>
<dbReference type="Proteomes" id="UP000004995">
    <property type="component" value="Unassembled WGS sequence"/>
</dbReference>
<dbReference type="AlphaFoldDB" id="K3ZKM2"/>
<evidence type="ECO:0000313" key="2">
    <source>
        <dbReference type="EnsemblPlants" id="KQK94717"/>
    </source>
</evidence>
<name>K3ZKM2_SETIT</name>
<reference evidence="2" key="2">
    <citation type="submission" date="2018-08" db="UniProtKB">
        <authorList>
            <consortium name="EnsemblPlants"/>
        </authorList>
    </citation>
    <scope>IDENTIFICATION</scope>
    <source>
        <strain evidence="2">Yugu1</strain>
    </source>
</reference>
<accession>K3ZKM2</accession>
<sequence>MDGSWPIQIRRRPYAPGAPLRQTVVSSCSWLLLVRCLSPGDSWHSPSPAAVRRTARAPRRRPPRAAQLELPDAAAHMPGREPRRR</sequence>
<protein>
    <submittedName>
        <fullName evidence="2">Uncharacterized protein</fullName>
    </submittedName>
</protein>
<evidence type="ECO:0000256" key="1">
    <source>
        <dbReference type="SAM" id="MobiDB-lite"/>
    </source>
</evidence>